<comment type="caution">
    <text evidence="3">The sequence shown here is derived from an EMBL/GenBank/DDBJ whole genome shotgun (WGS) entry which is preliminary data.</text>
</comment>
<keyword evidence="1" id="KW-0863">Zinc-finger</keyword>
<keyword evidence="4" id="KW-1185">Reference proteome</keyword>
<gene>
    <name evidence="3" type="ORF">JOM49_002663</name>
</gene>
<dbReference type="Proteomes" id="UP000741013">
    <property type="component" value="Unassembled WGS sequence"/>
</dbReference>
<accession>A0ABS4PNX1</accession>
<evidence type="ECO:0000259" key="2">
    <source>
        <dbReference type="PROSITE" id="PS50966"/>
    </source>
</evidence>
<keyword evidence="1" id="KW-0479">Metal-binding</keyword>
<evidence type="ECO:0000313" key="4">
    <source>
        <dbReference type="Proteomes" id="UP000741013"/>
    </source>
</evidence>
<organism evidence="3 4">
    <name type="scientific">Amycolatopsis magusensis</name>
    <dbReference type="NCBI Taxonomy" id="882444"/>
    <lineage>
        <taxon>Bacteria</taxon>
        <taxon>Bacillati</taxon>
        <taxon>Actinomycetota</taxon>
        <taxon>Actinomycetes</taxon>
        <taxon>Pseudonocardiales</taxon>
        <taxon>Pseudonocardiaceae</taxon>
        <taxon>Amycolatopsis</taxon>
    </lineage>
</organism>
<sequence>MSRPDLLALTPDALVALANRGLVKRAVKELDAGAVPVLDVADDGTLHGRFADGAEAVLPADKGFDGARCSCGAMGICRHRVGLVLAYQRQDPAGELVISSPGAITDEELTAAFGTRVLAAARRTHSAGYSARVRRPSAADPVAEVELPACTVRFLVPGELGYVHTEAAATKREQTIVLAVWAFRAADEHAPDVPEIRLDVGGTEAQTTSGLEPALALVDKILLEGAADASPVLLASLRRLHGELEEAELRWPAAAVAELAEQLDFHRARSAHYRARRFAELLTELHARHRAAIGGSSPRSRILGTDEPSETPLRRVRLTSLGCRISGVPGERLAELYFADARTASVLVLRHSWTVGAGEKCTGYDLAGQRISGTSLRCLASANVVSESAHRSASRVLRLVSARVGRTTTTPVGASWASLPDALVVRDYAAFAAELAALPPRIIRPRVAAELVRIVHIAEVRRLAYHPGDQRLDAEVTDATGTVATVSAHYSEYRPGALDALANALASRPRYLSGTVHRSAGALVIDPIAVLTPAGLTHPDLAPDVRDAPLRLAPEPPPDPVADALDLLASAAHTGLIRTAQRPTTSFTRVATVLSDAGFHQAATTLTTLRDALQTPAPPHLPATWLTAHLRLLLTSTHH</sequence>
<name>A0ABS4PNX1_9PSEU</name>
<evidence type="ECO:0000313" key="3">
    <source>
        <dbReference type="EMBL" id="MBP2181137.1"/>
    </source>
</evidence>
<evidence type="ECO:0000256" key="1">
    <source>
        <dbReference type="PROSITE-ProRule" id="PRU00325"/>
    </source>
</evidence>
<dbReference type="PROSITE" id="PS50966">
    <property type="entry name" value="ZF_SWIM"/>
    <property type="match status" value="1"/>
</dbReference>
<protein>
    <recommendedName>
        <fullName evidence="2">SWIM-type domain-containing protein</fullName>
    </recommendedName>
</protein>
<dbReference type="InterPro" id="IPR007527">
    <property type="entry name" value="Znf_SWIM"/>
</dbReference>
<keyword evidence="1" id="KW-0862">Zinc</keyword>
<dbReference type="EMBL" id="JAGGMS010000001">
    <property type="protein sequence ID" value="MBP2181137.1"/>
    <property type="molecule type" value="Genomic_DNA"/>
</dbReference>
<feature type="domain" description="SWIM-type" evidence="2">
    <location>
        <begin position="54"/>
        <end position="88"/>
    </location>
</feature>
<proteinExistence type="predicted"/>
<dbReference type="RefSeq" id="WP_209664597.1">
    <property type="nucleotide sequence ID" value="NZ_JAGGMS010000001.1"/>
</dbReference>
<reference evidence="3 4" key="1">
    <citation type="submission" date="2021-03" db="EMBL/GenBank/DDBJ databases">
        <title>Sequencing the genomes of 1000 actinobacteria strains.</title>
        <authorList>
            <person name="Klenk H.-P."/>
        </authorList>
    </citation>
    <scope>NUCLEOTIDE SEQUENCE [LARGE SCALE GENOMIC DNA]</scope>
    <source>
        <strain evidence="3 4">DSM 45510</strain>
    </source>
</reference>